<name>A0A1M5V6W6_9FLAO</name>
<evidence type="ECO:0008006" key="3">
    <source>
        <dbReference type="Google" id="ProtNLM"/>
    </source>
</evidence>
<dbReference type="EMBL" id="FQXQ01000003">
    <property type="protein sequence ID" value="SHH70977.1"/>
    <property type="molecule type" value="Genomic_DNA"/>
</dbReference>
<dbReference type="Proteomes" id="UP000184109">
    <property type="component" value="Unassembled WGS sequence"/>
</dbReference>
<reference evidence="2" key="1">
    <citation type="submission" date="2016-11" db="EMBL/GenBank/DDBJ databases">
        <authorList>
            <person name="Varghese N."/>
            <person name="Submissions S."/>
        </authorList>
    </citation>
    <scope>NUCLEOTIDE SEQUENCE [LARGE SCALE GENOMIC DNA]</scope>
    <source>
        <strain evidence="2">DSM 100572</strain>
    </source>
</reference>
<gene>
    <name evidence="1" type="ORF">SAMN05444281_1562</name>
</gene>
<evidence type="ECO:0000313" key="1">
    <source>
        <dbReference type="EMBL" id="SHH70977.1"/>
    </source>
</evidence>
<accession>A0A1M5V6W6</accession>
<dbReference type="STRING" id="1195760.SAMN05444281_1562"/>
<proteinExistence type="predicted"/>
<dbReference type="PROSITE" id="PS51257">
    <property type="entry name" value="PROKAR_LIPOPROTEIN"/>
    <property type="match status" value="1"/>
</dbReference>
<protein>
    <recommendedName>
        <fullName evidence="3">Lipoprotein</fullName>
    </recommendedName>
</protein>
<organism evidence="1 2">
    <name type="scientific">Wenyingzhuangia marina</name>
    <dbReference type="NCBI Taxonomy" id="1195760"/>
    <lineage>
        <taxon>Bacteria</taxon>
        <taxon>Pseudomonadati</taxon>
        <taxon>Bacteroidota</taxon>
        <taxon>Flavobacteriia</taxon>
        <taxon>Flavobacteriales</taxon>
        <taxon>Flavobacteriaceae</taxon>
        <taxon>Wenyingzhuangia</taxon>
    </lineage>
</organism>
<dbReference type="OrthoDB" id="982169at2"/>
<evidence type="ECO:0000313" key="2">
    <source>
        <dbReference type="Proteomes" id="UP000184109"/>
    </source>
</evidence>
<keyword evidence="2" id="KW-1185">Reference proteome</keyword>
<dbReference type="AlphaFoldDB" id="A0A1M5V6W6"/>
<sequence length="147" mass="17446">MNIRILTIIFLVFISCKNVAEKEKKEKKEQEKIVVDSTELKAKPYKKEQENLISQGVWISTIDSLSTVEIIGKKWFFKYNNVETAPDNYYEYMIHESVFDKENSIIDGNLFLIKESDTLKYVIEYISDKNMDLIYLPRGNYQHFKKK</sequence>
<dbReference type="RefSeq" id="WP_073120245.1">
    <property type="nucleotide sequence ID" value="NZ_BMEN01000003.1"/>
</dbReference>